<feature type="transmembrane region" description="Helical" evidence="4">
    <location>
        <begin position="154"/>
        <end position="174"/>
    </location>
</feature>
<feature type="compositionally biased region" description="Polar residues" evidence="3">
    <location>
        <begin position="394"/>
        <end position="405"/>
    </location>
</feature>
<reference evidence="6 7" key="1">
    <citation type="journal article" date="2004" name="Science">
        <title>The Ashbya gossypii genome as a tool for mapping the ancient Saccharomyces cerevisiae genome.</title>
        <authorList>
            <person name="Dietrich F.S."/>
            <person name="Voegeli S."/>
            <person name="Brachat S."/>
            <person name="Lerch A."/>
            <person name="Gates K."/>
            <person name="Steiner S."/>
            <person name="Mohr C."/>
            <person name="Pohlmann R."/>
            <person name="Luedi P."/>
            <person name="Choi S."/>
            <person name="Wing R.A."/>
            <person name="Flavier A."/>
            <person name="Gaffney T.D."/>
            <person name="Philippsen P."/>
        </authorList>
    </citation>
    <scope>NUCLEOTIDE SEQUENCE [LARGE SCALE GENOMIC DNA]</scope>
    <source>
        <strain evidence="7">ATCC 10895 / CBS 109.51 / FGSC 9923 / NRRL Y-1056</strain>
    </source>
</reference>
<dbReference type="Gene3D" id="2.30.30.40">
    <property type="entry name" value="SH3 Domains"/>
    <property type="match status" value="1"/>
</dbReference>
<evidence type="ECO:0000256" key="4">
    <source>
        <dbReference type="SAM" id="Phobius"/>
    </source>
</evidence>
<sequence length="510" mass="56184">MAETDTTVSSTITKEVTVVFYRTSSSQEEDTILQTVTVDKYYASGQTIPYAYSTLSSQGGSTIYNLRSTPIQPAGSLSKISATESASAPSFTSTTSLKYSTVTSSSDITLPLATSMPLSEHPSGTEAASEQTPTYVPLTTLVSNEKSSKTIICLSIGLPIAIFVVSIALILWFFRYRSTGRHRNEGKPPRWAVQPKTMKTQRPRSLDLEKEPLGNDYKDSQIYDNSGIEVQPPHVLTPDKAALNPETSDSDTMIEKYLYGKPNLGSKLADTQDRTKWTYESPLSRWFLTKSVYQPFSSFEINSGTTEIKTPTVPLKTLRILSKVRREQAPNPQTAVYSPFKEEPVYTSAMVASMAYNSQTSDFKPPGTSVTEKVSTPTSKMTTLLPLPDTPLDETSSYKENSYDTSPELEPAQYSHSTPVVPSPPPTADGDLCVVIKPFSPRLLDEIELNIDEQVRVLARHTDGWCLVEKCDSAKSADSDSDNISAPNYLNERRGIVPQMCLKHVFNGVH</sequence>
<dbReference type="RefSeq" id="NP_986247.1">
    <property type="nucleotide sequence ID" value="NM_212383.1"/>
</dbReference>
<dbReference type="HOGENOM" id="CLU_529929_0_0_1"/>
<keyword evidence="4" id="KW-0812">Transmembrane</keyword>
<dbReference type="InterPro" id="IPR001452">
    <property type="entry name" value="SH3_domain"/>
</dbReference>
<dbReference type="InterPro" id="IPR035521">
    <property type="entry name" value="Fus1_SH3"/>
</dbReference>
<reference evidence="7" key="2">
    <citation type="journal article" date="2013" name="G3 (Bethesda)">
        <title>Genomes of Ashbya fungi isolated from insects reveal four mating-type loci, numerous translocations, lack of transposons, and distinct gene duplications.</title>
        <authorList>
            <person name="Dietrich F.S."/>
            <person name="Voegeli S."/>
            <person name="Kuo S."/>
            <person name="Philippsen P."/>
        </authorList>
    </citation>
    <scope>GENOME REANNOTATION</scope>
    <source>
        <strain evidence="7">ATCC 10895 / CBS 109.51 / FGSC 9923 / NRRL Y-1056</strain>
    </source>
</reference>
<evidence type="ECO:0000259" key="5">
    <source>
        <dbReference type="PROSITE" id="PS50002"/>
    </source>
</evidence>
<accession>Q751X6</accession>
<keyword evidence="4" id="KW-0472">Membrane</keyword>
<dbReference type="InParanoid" id="Q751X6"/>
<dbReference type="GeneID" id="4622536"/>
<dbReference type="Proteomes" id="UP000000591">
    <property type="component" value="Chromosome VI"/>
</dbReference>
<proteinExistence type="predicted"/>
<evidence type="ECO:0000313" key="7">
    <source>
        <dbReference type="Proteomes" id="UP000000591"/>
    </source>
</evidence>
<name>Q751X6_EREGS</name>
<dbReference type="FunCoup" id="Q751X6">
    <property type="interactions" value="200"/>
</dbReference>
<protein>
    <submittedName>
        <fullName evidence="6">AFR699Cp</fullName>
    </submittedName>
</protein>
<gene>
    <name evidence="6" type="ORF">AGOS_AFR699C</name>
</gene>
<keyword evidence="4" id="KW-1133">Transmembrane helix</keyword>
<dbReference type="EMBL" id="AE016819">
    <property type="protein sequence ID" value="AAS54071.1"/>
    <property type="molecule type" value="Genomic_DNA"/>
</dbReference>
<dbReference type="CDD" id="cd11854">
    <property type="entry name" value="SH3_Fus1p"/>
    <property type="match status" value="1"/>
</dbReference>
<feature type="compositionally biased region" description="Polar residues" evidence="3">
    <location>
        <begin position="361"/>
        <end position="381"/>
    </location>
</feature>
<dbReference type="AlphaFoldDB" id="Q751X6"/>
<dbReference type="InterPro" id="IPR036028">
    <property type="entry name" value="SH3-like_dom_sf"/>
</dbReference>
<dbReference type="OMA" id="HTDGWCL"/>
<evidence type="ECO:0000256" key="1">
    <source>
        <dbReference type="ARBA" id="ARBA00022443"/>
    </source>
</evidence>
<keyword evidence="1 2" id="KW-0728">SH3 domain</keyword>
<organism evidence="6 7">
    <name type="scientific">Eremothecium gossypii (strain ATCC 10895 / CBS 109.51 / FGSC 9923 / NRRL Y-1056)</name>
    <name type="common">Yeast</name>
    <name type="synonym">Ashbya gossypii</name>
    <dbReference type="NCBI Taxonomy" id="284811"/>
    <lineage>
        <taxon>Eukaryota</taxon>
        <taxon>Fungi</taxon>
        <taxon>Dikarya</taxon>
        <taxon>Ascomycota</taxon>
        <taxon>Saccharomycotina</taxon>
        <taxon>Saccharomycetes</taxon>
        <taxon>Saccharomycetales</taxon>
        <taxon>Saccharomycetaceae</taxon>
        <taxon>Eremothecium</taxon>
    </lineage>
</organism>
<keyword evidence="7" id="KW-1185">Reference proteome</keyword>
<dbReference type="SUPFAM" id="SSF50044">
    <property type="entry name" value="SH3-domain"/>
    <property type="match status" value="1"/>
</dbReference>
<evidence type="ECO:0000313" key="6">
    <source>
        <dbReference type="EMBL" id="AAS54071.1"/>
    </source>
</evidence>
<feature type="region of interest" description="Disordered" evidence="3">
    <location>
        <begin position="181"/>
        <end position="203"/>
    </location>
</feature>
<evidence type="ECO:0000256" key="2">
    <source>
        <dbReference type="PROSITE-ProRule" id="PRU00192"/>
    </source>
</evidence>
<evidence type="ECO:0000256" key="3">
    <source>
        <dbReference type="SAM" id="MobiDB-lite"/>
    </source>
</evidence>
<dbReference type="OrthoDB" id="5340910at2759"/>
<feature type="domain" description="SH3" evidence="5">
    <location>
        <begin position="428"/>
        <end position="507"/>
    </location>
</feature>
<dbReference type="eggNOG" id="ENOG502QVI6">
    <property type="taxonomic scope" value="Eukaryota"/>
</dbReference>
<feature type="region of interest" description="Disordered" evidence="3">
    <location>
        <begin position="361"/>
        <end position="423"/>
    </location>
</feature>
<dbReference type="KEGG" id="ago:AGOS_AFR699C"/>
<dbReference type="PROSITE" id="PS50002">
    <property type="entry name" value="SH3"/>
    <property type="match status" value="1"/>
</dbReference>